<reference evidence="6" key="1">
    <citation type="submission" date="2025-08" db="UniProtKB">
        <authorList>
            <consortium name="RefSeq"/>
        </authorList>
    </citation>
    <scope>IDENTIFICATION</scope>
    <source>
        <strain evidence="6">OHB3-1</strain>
    </source>
</reference>
<keyword evidence="3" id="KW-0934">Plastid</keyword>
<evidence type="ECO:0000256" key="3">
    <source>
        <dbReference type="ARBA" id="ARBA00022640"/>
    </source>
</evidence>
<evidence type="ECO:0000256" key="1">
    <source>
        <dbReference type="ARBA" id="ARBA00004229"/>
    </source>
</evidence>
<dbReference type="OrthoDB" id="1926316at2759"/>
<feature type="compositionally biased region" description="Polar residues" evidence="4">
    <location>
        <begin position="413"/>
        <end position="423"/>
    </location>
</feature>
<comment type="subcellular location">
    <subcellularLocation>
        <location evidence="1">Plastid</location>
        <location evidence="1">Chloroplast</location>
    </subcellularLocation>
</comment>
<dbReference type="GO" id="GO:0009507">
    <property type="term" value="C:chloroplast"/>
    <property type="evidence" value="ECO:0007669"/>
    <property type="project" value="UniProtKB-SubCell"/>
</dbReference>
<gene>
    <name evidence="6" type="primary">LOC111024477</name>
</gene>
<evidence type="ECO:0000256" key="4">
    <source>
        <dbReference type="SAM" id="MobiDB-lite"/>
    </source>
</evidence>
<dbReference type="Proteomes" id="UP000504603">
    <property type="component" value="Unplaced"/>
</dbReference>
<protein>
    <submittedName>
        <fullName evidence="6">Uncharacterized protein LOC111024477</fullName>
    </submittedName>
</protein>
<dbReference type="PANTHER" id="PTHR35138">
    <property type="entry name" value="OS01G0225300 PROTEIN"/>
    <property type="match status" value="1"/>
</dbReference>
<dbReference type="KEGG" id="mcha:111024477"/>
<dbReference type="GeneID" id="111024477"/>
<keyword evidence="5" id="KW-1185">Reference proteome</keyword>
<organism evidence="5 6">
    <name type="scientific">Momordica charantia</name>
    <name type="common">Bitter gourd</name>
    <name type="synonym">Balsam pear</name>
    <dbReference type="NCBI Taxonomy" id="3673"/>
    <lineage>
        <taxon>Eukaryota</taxon>
        <taxon>Viridiplantae</taxon>
        <taxon>Streptophyta</taxon>
        <taxon>Embryophyta</taxon>
        <taxon>Tracheophyta</taxon>
        <taxon>Spermatophyta</taxon>
        <taxon>Magnoliopsida</taxon>
        <taxon>eudicotyledons</taxon>
        <taxon>Gunneridae</taxon>
        <taxon>Pentapetalae</taxon>
        <taxon>rosids</taxon>
        <taxon>fabids</taxon>
        <taxon>Cucurbitales</taxon>
        <taxon>Cucurbitaceae</taxon>
        <taxon>Momordiceae</taxon>
        <taxon>Momordica</taxon>
    </lineage>
</organism>
<keyword evidence="2" id="KW-0150">Chloroplast</keyword>
<accession>A0A6J1DXS3</accession>
<dbReference type="RefSeq" id="XP_022157864.1">
    <property type="nucleotide sequence ID" value="XM_022302172.1"/>
</dbReference>
<dbReference type="Pfam" id="PF04278">
    <property type="entry name" value="Tic22"/>
    <property type="match status" value="1"/>
</dbReference>
<evidence type="ECO:0000313" key="5">
    <source>
        <dbReference type="Proteomes" id="UP000504603"/>
    </source>
</evidence>
<feature type="region of interest" description="Disordered" evidence="4">
    <location>
        <begin position="403"/>
        <end position="433"/>
    </location>
</feature>
<dbReference type="PANTHER" id="PTHR35138:SF1">
    <property type="entry name" value="MYB-LIKE DOMAIN-CONTAINING PROTEIN"/>
    <property type="match status" value="1"/>
</dbReference>
<dbReference type="AlphaFoldDB" id="A0A6J1DXS3"/>
<name>A0A6J1DXS3_MOMCH</name>
<sequence length="553" mass="61557">MAFQIEPPNDRHEQLPIQSITHFFHSATSNICSLFANPQSIPPFSLQPSSSRLCIPVAFPASRKPQFVPHSGFESAHHGHDSSKSAAVKGLPSSAEFSSGFPSTLRISGLNSDGKSGGPAFVGQVFSMCDLSGTGLMAVSTHFDIPFISKRTPEWLKKMFSTITKSERNGPIFRFFTDLGDAVTYVKRLNIPSAVVGACRLDLAYEHFKEKPHLFQFIPSEKQVKAANKLLKGLPQNGGSKRIDGVPVFSAQNLDIAIATTDGIKWYTPYFFDKNMLDNILEESVDQHFHALIQTRRLQRRREIVDDNAAAEVLEEIGDSLLEPPEVQEVMDEMGNPGIPLSVISKVAEMQLLYTVDKVILGNRWLRKAVGIQPKFPYMVDSFERRSAASLLRISESASSLTDSKSVKDSKELQYSSSPLNIQDNREASQAPKQHSFNPFQNWFSHLWSKQKQRNDVPREPMKQNVQPSPFLPKITMVGISTGESGNMSKANLKKTMEDLTRELEHIDQGNAACHTGYEFNDEERDPLFVANVSHFCSGLAKAGSARWVRGND</sequence>
<evidence type="ECO:0000256" key="2">
    <source>
        <dbReference type="ARBA" id="ARBA00022528"/>
    </source>
</evidence>
<evidence type="ECO:0000313" key="6">
    <source>
        <dbReference type="RefSeq" id="XP_022157864.1"/>
    </source>
</evidence>
<dbReference type="GO" id="GO:0015031">
    <property type="term" value="P:protein transport"/>
    <property type="evidence" value="ECO:0007669"/>
    <property type="project" value="InterPro"/>
</dbReference>
<proteinExistence type="predicted"/>
<dbReference type="InterPro" id="IPR007378">
    <property type="entry name" value="Tic22-like"/>
</dbReference>